<dbReference type="EMBL" id="KN833020">
    <property type="protein sequence ID" value="KIM77947.1"/>
    <property type="molecule type" value="Genomic_DNA"/>
</dbReference>
<dbReference type="Proteomes" id="UP000054166">
    <property type="component" value="Unassembled WGS sequence"/>
</dbReference>
<keyword evidence="1" id="KW-0732">Signal</keyword>
<name>A0A0C3BKT6_PILCF</name>
<feature type="signal peptide" evidence="1">
    <location>
        <begin position="1"/>
        <end position="25"/>
    </location>
</feature>
<dbReference type="HOGENOM" id="CLU_2197946_0_0_1"/>
<accession>A0A0C3BKT6</accession>
<reference evidence="3" key="2">
    <citation type="submission" date="2015-01" db="EMBL/GenBank/DDBJ databases">
        <title>Evolutionary Origins and Diversification of the Mycorrhizal Mutualists.</title>
        <authorList>
            <consortium name="DOE Joint Genome Institute"/>
            <consortium name="Mycorrhizal Genomics Consortium"/>
            <person name="Kohler A."/>
            <person name="Kuo A."/>
            <person name="Nagy L.G."/>
            <person name="Floudas D."/>
            <person name="Copeland A."/>
            <person name="Barry K.W."/>
            <person name="Cichocki N."/>
            <person name="Veneault-Fourrey C."/>
            <person name="LaButti K."/>
            <person name="Lindquist E.A."/>
            <person name="Lipzen A."/>
            <person name="Lundell T."/>
            <person name="Morin E."/>
            <person name="Murat C."/>
            <person name="Riley R."/>
            <person name="Ohm R."/>
            <person name="Sun H."/>
            <person name="Tunlid A."/>
            <person name="Henrissat B."/>
            <person name="Grigoriev I.V."/>
            <person name="Hibbett D.S."/>
            <person name="Martin F."/>
        </authorList>
    </citation>
    <scope>NUCLEOTIDE SEQUENCE [LARGE SCALE GENOMIC DNA]</scope>
    <source>
        <strain evidence="3">F 1598</strain>
    </source>
</reference>
<gene>
    <name evidence="2" type="ORF">PILCRDRAFT_824942</name>
</gene>
<proteinExistence type="predicted"/>
<evidence type="ECO:0000313" key="3">
    <source>
        <dbReference type="Proteomes" id="UP000054166"/>
    </source>
</evidence>
<evidence type="ECO:0000313" key="2">
    <source>
        <dbReference type="EMBL" id="KIM77947.1"/>
    </source>
</evidence>
<keyword evidence="3" id="KW-1185">Reference proteome</keyword>
<organism evidence="2 3">
    <name type="scientific">Piloderma croceum (strain F 1598)</name>
    <dbReference type="NCBI Taxonomy" id="765440"/>
    <lineage>
        <taxon>Eukaryota</taxon>
        <taxon>Fungi</taxon>
        <taxon>Dikarya</taxon>
        <taxon>Basidiomycota</taxon>
        <taxon>Agaricomycotina</taxon>
        <taxon>Agaricomycetes</taxon>
        <taxon>Agaricomycetidae</taxon>
        <taxon>Atheliales</taxon>
        <taxon>Atheliaceae</taxon>
        <taxon>Piloderma</taxon>
    </lineage>
</organism>
<sequence length="108" mass="11109">MQFLFRSSFITVLAFQLLLSVTVSAVPQFVKSFYHSMDVIPGNSNSTNTTAIVSADVSGTAQGAESVESSSNGTSGYTTSGAGLSRHLNGGKVGISLGAAAIFVSWVL</sequence>
<protein>
    <submittedName>
        <fullName evidence="2">Uncharacterized protein</fullName>
    </submittedName>
</protein>
<feature type="chain" id="PRO_5002161981" evidence="1">
    <location>
        <begin position="26"/>
        <end position="108"/>
    </location>
</feature>
<dbReference type="AlphaFoldDB" id="A0A0C3BKT6"/>
<dbReference type="InParanoid" id="A0A0C3BKT6"/>
<reference evidence="2 3" key="1">
    <citation type="submission" date="2014-04" db="EMBL/GenBank/DDBJ databases">
        <authorList>
            <consortium name="DOE Joint Genome Institute"/>
            <person name="Kuo A."/>
            <person name="Tarkka M."/>
            <person name="Buscot F."/>
            <person name="Kohler A."/>
            <person name="Nagy L.G."/>
            <person name="Floudas D."/>
            <person name="Copeland A."/>
            <person name="Barry K.W."/>
            <person name="Cichocki N."/>
            <person name="Veneault-Fourrey C."/>
            <person name="LaButti K."/>
            <person name="Lindquist E.A."/>
            <person name="Lipzen A."/>
            <person name="Lundell T."/>
            <person name="Morin E."/>
            <person name="Murat C."/>
            <person name="Sun H."/>
            <person name="Tunlid A."/>
            <person name="Henrissat B."/>
            <person name="Grigoriev I.V."/>
            <person name="Hibbett D.S."/>
            <person name="Martin F."/>
            <person name="Nordberg H.P."/>
            <person name="Cantor M.N."/>
            <person name="Hua S.X."/>
        </authorList>
    </citation>
    <scope>NUCLEOTIDE SEQUENCE [LARGE SCALE GENOMIC DNA]</scope>
    <source>
        <strain evidence="2 3">F 1598</strain>
    </source>
</reference>
<evidence type="ECO:0000256" key="1">
    <source>
        <dbReference type="SAM" id="SignalP"/>
    </source>
</evidence>